<dbReference type="CDD" id="cd06558">
    <property type="entry name" value="crotonase-like"/>
    <property type="match status" value="1"/>
</dbReference>
<dbReference type="Pfam" id="PF00378">
    <property type="entry name" value="ECH_1"/>
    <property type="match status" value="1"/>
</dbReference>
<dbReference type="NCBIfam" id="NF005891">
    <property type="entry name" value="PRK07854.1"/>
    <property type="match status" value="1"/>
</dbReference>
<dbReference type="GO" id="GO:0006635">
    <property type="term" value="P:fatty acid beta-oxidation"/>
    <property type="evidence" value="ECO:0007669"/>
    <property type="project" value="TreeGrafter"/>
</dbReference>
<evidence type="ECO:0000256" key="5">
    <source>
        <dbReference type="ARBA" id="ARBA00023239"/>
    </source>
</evidence>
<dbReference type="PANTHER" id="PTHR11941">
    <property type="entry name" value="ENOYL-COA HYDRATASE-RELATED"/>
    <property type="match status" value="1"/>
</dbReference>
<dbReference type="PROSITE" id="PS00166">
    <property type="entry name" value="ENOYL_COA_HYDRATASE"/>
    <property type="match status" value="1"/>
</dbReference>
<keyword evidence="3" id="KW-0276">Fatty acid metabolism</keyword>
<evidence type="ECO:0000313" key="11">
    <source>
        <dbReference type="Proteomes" id="UP000249432"/>
    </source>
</evidence>
<evidence type="ECO:0000256" key="7">
    <source>
        <dbReference type="ARBA" id="ARBA00023717"/>
    </source>
</evidence>
<protein>
    <submittedName>
        <fullName evidence="10">Enoyl-CoA hydratase</fullName>
    </submittedName>
</protein>
<dbReference type="SUPFAM" id="SSF52096">
    <property type="entry name" value="ClpP/crotonase"/>
    <property type="match status" value="1"/>
</dbReference>
<evidence type="ECO:0000256" key="6">
    <source>
        <dbReference type="ARBA" id="ARBA00023709"/>
    </source>
</evidence>
<dbReference type="Proteomes" id="UP000249432">
    <property type="component" value="Unassembled WGS sequence"/>
</dbReference>
<dbReference type="RefSeq" id="WP_303735212.1">
    <property type="nucleotide sequence ID" value="NZ_CAKZHK010000008.1"/>
</dbReference>
<accession>A0A2W5ULH2</accession>
<comment type="catalytic activity">
    <reaction evidence="6">
        <text>a (3S)-3-hydroxyacyl-CoA = a (2E)-enoyl-CoA + H2O</text>
        <dbReference type="Rhea" id="RHEA:16105"/>
        <dbReference type="ChEBI" id="CHEBI:15377"/>
        <dbReference type="ChEBI" id="CHEBI:57318"/>
        <dbReference type="ChEBI" id="CHEBI:58856"/>
        <dbReference type="EC" id="4.2.1.17"/>
    </reaction>
</comment>
<sequence>MTNENNVTSASTDGEVTLDILPVDKDAPTDDTTQPQVAVITIRRDHKRNALNADACSQIAAYVHEAENTESVRAILLRGEGKAFCAGADLTGGVYTSAFHHNLDAMLTSITHSPFPVIADVHGPAVGAGTQLAMACDLRVVGESGWFSVPVVRLGIAVDPWTIHRAVELLGGARARSFLYTAERLGPDAAVAAGLASSRGNHDDAWQVAVDQATNAPLTFRYLKTVFNQMVPTGAFEGSPTEGTGHDGADLTAVHERLRTECWNSDDAAEARAARSEKRSPVFKGK</sequence>
<comment type="similarity">
    <text evidence="2 8">Belongs to the enoyl-CoA hydratase/isomerase family.</text>
</comment>
<dbReference type="AlphaFoldDB" id="A0A2W5ULH2"/>
<evidence type="ECO:0000313" key="10">
    <source>
        <dbReference type="EMBL" id="PZR04094.1"/>
    </source>
</evidence>
<dbReference type="InterPro" id="IPR018376">
    <property type="entry name" value="Enoyl-CoA_hyd/isom_CS"/>
</dbReference>
<comment type="caution">
    <text evidence="10">The sequence shown here is derived from an EMBL/GenBank/DDBJ whole genome shotgun (WGS) entry which is preliminary data.</text>
</comment>
<dbReference type="EMBL" id="QFRA01000022">
    <property type="protein sequence ID" value="PZR04094.1"/>
    <property type="molecule type" value="Genomic_DNA"/>
</dbReference>
<evidence type="ECO:0000256" key="4">
    <source>
        <dbReference type="ARBA" id="ARBA00023098"/>
    </source>
</evidence>
<comment type="function">
    <text evidence="1">Could possibly oxidize fatty acids using specific components.</text>
</comment>
<organism evidence="10 11">
    <name type="scientific">Corynebacterium kroppenstedtii</name>
    <dbReference type="NCBI Taxonomy" id="161879"/>
    <lineage>
        <taxon>Bacteria</taxon>
        <taxon>Bacillati</taxon>
        <taxon>Actinomycetota</taxon>
        <taxon>Actinomycetes</taxon>
        <taxon>Mycobacteriales</taxon>
        <taxon>Corynebacteriaceae</taxon>
        <taxon>Corynebacterium</taxon>
    </lineage>
</organism>
<dbReference type="PANTHER" id="PTHR11941:SF169">
    <property type="entry name" value="(7AS)-7A-METHYL-1,5-DIOXO-2,3,5,6,7,7A-HEXAHYDRO-1H-INDENE-CARBOXYL-COA HYDROLASE"/>
    <property type="match status" value="1"/>
</dbReference>
<dbReference type="Gene3D" id="3.90.226.10">
    <property type="entry name" value="2-enoyl-CoA Hydratase, Chain A, domain 1"/>
    <property type="match status" value="1"/>
</dbReference>
<keyword evidence="4" id="KW-0443">Lipid metabolism</keyword>
<feature type="region of interest" description="Disordered" evidence="9">
    <location>
        <begin position="265"/>
        <end position="286"/>
    </location>
</feature>
<evidence type="ECO:0000256" key="2">
    <source>
        <dbReference type="ARBA" id="ARBA00005254"/>
    </source>
</evidence>
<reference evidence="10 11" key="1">
    <citation type="submission" date="2017-08" db="EMBL/GenBank/DDBJ databases">
        <title>Infants hospitalized years apart are colonized by the same room-sourced microbial strains.</title>
        <authorList>
            <person name="Brooks B."/>
            <person name="Olm M.R."/>
            <person name="Firek B.A."/>
            <person name="Baker R."/>
            <person name="Thomas B.C."/>
            <person name="Morowitz M.J."/>
            <person name="Banfield J.F."/>
        </authorList>
    </citation>
    <scope>NUCLEOTIDE SEQUENCE [LARGE SCALE GENOMIC DNA]</scope>
    <source>
        <strain evidence="10">S2_003_000_R1_3</strain>
    </source>
</reference>
<feature type="compositionally biased region" description="Basic and acidic residues" evidence="9">
    <location>
        <begin position="269"/>
        <end position="280"/>
    </location>
</feature>
<dbReference type="InterPro" id="IPR001753">
    <property type="entry name" value="Enoyl-CoA_hydra/iso"/>
</dbReference>
<evidence type="ECO:0000256" key="3">
    <source>
        <dbReference type="ARBA" id="ARBA00022832"/>
    </source>
</evidence>
<dbReference type="InterPro" id="IPR029045">
    <property type="entry name" value="ClpP/crotonase-like_dom_sf"/>
</dbReference>
<proteinExistence type="inferred from homology"/>
<name>A0A2W5ULH2_9CORY</name>
<keyword evidence="5" id="KW-0456">Lyase</keyword>
<evidence type="ECO:0000256" key="1">
    <source>
        <dbReference type="ARBA" id="ARBA00002994"/>
    </source>
</evidence>
<dbReference type="GO" id="GO:0004300">
    <property type="term" value="F:enoyl-CoA hydratase activity"/>
    <property type="evidence" value="ECO:0007669"/>
    <property type="project" value="UniProtKB-EC"/>
</dbReference>
<comment type="catalytic activity">
    <reaction evidence="7">
        <text>a 4-saturated-(3S)-3-hydroxyacyl-CoA = a (3E)-enoyl-CoA + H2O</text>
        <dbReference type="Rhea" id="RHEA:20724"/>
        <dbReference type="ChEBI" id="CHEBI:15377"/>
        <dbReference type="ChEBI" id="CHEBI:58521"/>
        <dbReference type="ChEBI" id="CHEBI:137480"/>
        <dbReference type="EC" id="4.2.1.17"/>
    </reaction>
</comment>
<evidence type="ECO:0000256" key="8">
    <source>
        <dbReference type="RuleBase" id="RU003707"/>
    </source>
</evidence>
<gene>
    <name evidence="10" type="ORF">DI525_08080</name>
</gene>
<evidence type="ECO:0000256" key="9">
    <source>
        <dbReference type="SAM" id="MobiDB-lite"/>
    </source>
</evidence>